<dbReference type="GO" id="GO:0000160">
    <property type="term" value="P:phosphorelay signal transduction system"/>
    <property type="evidence" value="ECO:0007669"/>
    <property type="project" value="UniProtKB-KW"/>
</dbReference>
<evidence type="ECO:0000256" key="11">
    <source>
        <dbReference type="ARBA" id="ARBA00023125"/>
    </source>
</evidence>
<dbReference type="PROSITE" id="PS00675">
    <property type="entry name" value="SIGMA54_INTERACT_1"/>
    <property type="match status" value="1"/>
</dbReference>
<dbReference type="InterPro" id="IPR025943">
    <property type="entry name" value="Sigma_54_int_dom_ATP-bd_2"/>
</dbReference>
<keyword evidence="14" id="KW-0535">Nitrogen fixation</keyword>
<dbReference type="PROSITE" id="PS00676">
    <property type="entry name" value="SIGMA54_INTERACT_2"/>
    <property type="match status" value="1"/>
</dbReference>
<evidence type="ECO:0000259" key="20">
    <source>
        <dbReference type="PROSITE" id="PS50110"/>
    </source>
</evidence>
<dbReference type="FunFam" id="3.40.50.2300:FF:000018">
    <property type="entry name" value="DNA-binding transcriptional regulator NtrC"/>
    <property type="match status" value="1"/>
</dbReference>
<name>A0A1B7LKE7_9FIRM</name>
<keyword evidence="7" id="KW-0547">Nucleotide-binding</keyword>
<reference evidence="21 22" key="1">
    <citation type="submission" date="2016-04" db="EMBL/GenBank/DDBJ databases">
        <authorList>
            <person name="Evans L.H."/>
            <person name="Alamgir A."/>
            <person name="Owens N."/>
            <person name="Weber N.D."/>
            <person name="Virtaneva K."/>
            <person name="Barbian K."/>
            <person name="Babar A."/>
            <person name="Rosenke K."/>
        </authorList>
    </citation>
    <scope>NUCLEOTIDE SEQUENCE [LARGE SCALE GENOMIC DNA]</scope>
    <source>
        <strain evidence="21 22">LMa1</strain>
    </source>
</reference>
<dbReference type="RefSeq" id="WP_066665762.1">
    <property type="nucleotide sequence ID" value="NZ_LYVF01000002.1"/>
</dbReference>
<dbReference type="PROSITE" id="PS50045">
    <property type="entry name" value="SIGMA54_INTERACT_4"/>
    <property type="match status" value="1"/>
</dbReference>
<evidence type="ECO:0000256" key="15">
    <source>
        <dbReference type="ARBA" id="ARBA00024867"/>
    </source>
</evidence>
<dbReference type="GO" id="GO:0005524">
    <property type="term" value="F:ATP binding"/>
    <property type="evidence" value="ECO:0007669"/>
    <property type="project" value="UniProtKB-KW"/>
</dbReference>
<dbReference type="PANTHER" id="PTHR32071:SF95">
    <property type="entry name" value="DNA-BINDING TRANSCRIPTIONAL REGULATOR NTRC"/>
    <property type="match status" value="1"/>
</dbReference>
<sequence>MNGKLILVVDDEEVVREMLEDTLTGEGYRVETAKDGREALTKIERLHPDAVLLDNRMPELTGVEVLEFIHRTGNQTPVILMTAYGSTDVTIQAMKLGAFDYIVKPFKLNDLLLVLQKAATMQKLTSEVDALRRELGQQEPGGALIGQSAQMQEIYKTIGRVADTDVTVLIQGESGTGKELVARAIHQNSSRQNQPFIKINCAAIPENLLETELFGHEKGAFTGAGNRKLGKFEIANKGTIFLDEIGEMSQGTQAKILRVLQDREYERVGGNEIIKVDVRIVAATNKDLQKAVEEGSFREDLFFRLNVVSIHMPPLRERQTDIPELVAYFLNKSNRQLNKKTQGFSPEAMQMLQNYSWPGNVRELQNVCERMVVMATGPVITADDLPFNVQAAGKGLDLAAHRGRMTLKEMLMDVERQIILSALQDNNWNRTVTAQQLGISRRSLYDKIKQLGLLE</sequence>
<dbReference type="InterPro" id="IPR001789">
    <property type="entry name" value="Sig_transdc_resp-reg_receiver"/>
</dbReference>
<evidence type="ECO:0000256" key="4">
    <source>
        <dbReference type="ARBA" id="ARBA00022490"/>
    </source>
</evidence>
<evidence type="ECO:0000256" key="16">
    <source>
        <dbReference type="ARBA" id="ARBA00029881"/>
    </source>
</evidence>
<dbReference type="SUPFAM" id="SSF46689">
    <property type="entry name" value="Homeodomain-like"/>
    <property type="match status" value="1"/>
</dbReference>
<dbReference type="EMBL" id="LYVF01000002">
    <property type="protein sequence ID" value="OAT87045.1"/>
    <property type="molecule type" value="Genomic_DNA"/>
</dbReference>
<comment type="caution">
    <text evidence="21">The sequence shown here is derived from an EMBL/GenBank/DDBJ whole genome shotgun (WGS) entry which is preliminary data.</text>
</comment>
<dbReference type="PANTHER" id="PTHR32071">
    <property type="entry name" value="TRANSCRIPTIONAL REGULATORY PROTEIN"/>
    <property type="match status" value="1"/>
</dbReference>
<dbReference type="InterPro" id="IPR002078">
    <property type="entry name" value="Sigma_54_int"/>
</dbReference>
<keyword evidence="12" id="KW-0010">Activator</keyword>
<feature type="domain" description="Sigma-54 factor interaction" evidence="19">
    <location>
        <begin position="144"/>
        <end position="373"/>
    </location>
</feature>
<evidence type="ECO:0000256" key="8">
    <source>
        <dbReference type="ARBA" id="ARBA00022840"/>
    </source>
</evidence>
<evidence type="ECO:0000256" key="7">
    <source>
        <dbReference type="ARBA" id="ARBA00022741"/>
    </source>
</evidence>
<keyword evidence="11" id="KW-0238">DNA-binding</keyword>
<dbReference type="CDD" id="cd00009">
    <property type="entry name" value="AAA"/>
    <property type="match status" value="1"/>
</dbReference>
<dbReference type="SMART" id="SM00448">
    <property type="entry name" value="REC"/>
    <property type="match status" value="1"/>
</dbReference>
<dbReference type="FunFam" id="3.40.50.300:FF:000006">
    <property type="entry name" value="DNA-binding transcriptional regulator NtrC"/>
    <property type="match status" value="1"/>
</dbReference>
<dbReference type="SUPFAM" id="SSF52540">
    <property type="entry name" value="P-loop containing nucleoside triphosphate hydrolases"/>
    <property type="match status" value="1"/>
</dbReference>
<gene>
    <name evidence="21" type="ORF">A6M21_01740</name>
</gene>
<accession>A0A1B7LKE7</accession>
<evidence type="ECO:0000259" key="19">
    <source>
        <dbReference type="PROSITE" id="PS50045"/>
    </source>
</evidence>
<dbReference type="InterPro" id="IPR011006">
    <property type="entry name" value="CheY-like_superfamily"/>
</dbReference>
<keyword evidence="9" id="KW-0902">Two-component regulatory system</keyword>
<dbReference type="InterPro" id="IPR058031">
    <property type="entry name" value="AAA_lid_NorR"/>
</dbReference>
<dbReference type="OrthoDB" id="9803970at2"/>
<dbReference type="SMART" id="SM00382">
    <property type="entry name" value="AAA"/>
    <property type="match status" value="1"/>
</dbReference>
<dbReference type="Gene3D" id="3.40.50.2300">
    <property type="match status" value="1"/>
</dbReference>
<evidence type="ECO:0000256" key="9">
    <source>
        <dbReference type="ARBA" id="ARBA00023012"/>
    </source>
</evidence>
<dbReference type="InterPro" id="IPR025662">
    <property type="entry name" value="Sigma_54_int_dom_ATP-bd_1"/>
</dbReference>
<dbReference type="PROSITE" id="PS00688">
    <property type="entry name" value="SIGMA54_INTERACT_3"/>
    <property type="match status" value="1"/>
</dbReference>
<evidence type="ECO:0000256" key="13">
    <source>
        <dbReference type="ARBA" id="ARBA00023163"/>
    </source>
</evidence>
<dbReference type="GO" id="GO:0043565">
    <property type="term" value="F:sequence-specific DNA binding"/>
    <property type="evidence" value="ECO:0007669"/>
    <property type="project" value="InterPro"/>
</dbReference>
<dbReference type="SUPFAM" id="SSF52172">
    <property type="entry name" value="CheY-like"/>
    <property type="match status" value="1"/>
</dbReference>
<dbReference type="InterPro" id="IPR002197">
    <property type="entry name" value="HTH_Fis"/>
</dbReference>
<comment type="subcellular location">
    <subcellularLocation>
        <location evidence="1">Cytoplasm</location>
    </subcellularLocation>
</comment>
<dbReference type="AlphaFoldDB" id="A0A1B7LKE7"/>
<dbReference type="InterPro" id="IPR003593">
    <property type="entry name" value="AAA+_ATPase"/>
</dbReference>
<dbReference type="Pfam" id="PF25601">
    <property type="entry name" value="AAA_lid_14"/>
    <property type="match status" value="1"/>
</dbReference>
<dbReference type="Proteomes" id="UP000078532">
    <property type="component" value="Unassembled WGS sequence"/>
</dbReference>
<evidence type="ECO:0000313" key="22">
    <source>
        <dbReference type="Proteomes" id="UP000078532"/>
    </source>
</evidence>
<dbReference type="Pfam" id="PF00072">
    <property type="entry name" value="Response_reg"/>
    <property type="match status" value="1"/>
</dbReference>
<keyword evidence="10" id="KW-0805">Transcription regulation</keyword>
<evidence type="ECO:0000256" key="12">
    <source>
        <dbReference type="ARBA" id="ARBA00023159"/>
    </source>
</evidence>
<dbReference type="Gene3D" id="1.10.8.60">
    <property type="match status" value="1"/>
</dbReference>
<evidence type="ECO:0000256" key="6">
    <source>
        <dbReference type="ARBA" id="ARBA00022553"/>
    </source>
</evidence>
<dbReference type="InterPro" id="IPR009057">
    <property type="entry name" value="Homeodomain-like_sf"/>
</dbReference>
<feature type="domain" description="Response regulatory" evidence="20">
    <location>
        <begin position="5"/>
        <end position="119"/>
    </location>
</feature>
<proteinExistence type="predicted"/>
<keyword evidence="8" id="KW-0067">ATP-binding</keyword>
<comment type="function">
    <text evidence="15">May play the central regulatory role in sporulation. It may be an element of the effector pathway responsible for the activation of sporulation genes in response to nutritional stress. Spo0A may act in concert with spo0H (a sigma factor) to control the expression of some genes that are critical to the sporulation process.</text>
</comment>
<evidence type="ECO:0000256" key="1">
    <source>
        <dbReference type="ARBA" id="ARBA00004496"/>
    </source>
</evidence>
<dbReference type="InterPro" id="IPR027417">
    <property type="entry name" value="P-loop_NTPase"/>
</dbReference>
<evidence type="ECO:0000256" key="18">
    <source>
        <dbReference type="PROSITE-ProRule" id="PRU00169"/>
    </source>
</evidence>
<evidence type="ECO:0000256" key="3">
    <source>
        <dbReference type="ARBA" id="ARBA00019059"/>
    </source>
</evidence>
<keyword evidence="13" id="KW-0804">Transcription</keyword>
<dbReference type="Gene3D" id="3.40.50.300">
    <property type="entry name" value="P-loop containing nucleotide triphosphate hydrolases"/>
    <property type="match status" value="1"/>
</dbReference>
<evidence type="ECO:0000256" key="2">
    <source>
        <dbReference type="ARBA" id="ARBA00018672"/>
    </source>
</evidence>
<dbReference type="PROSITE" id="PS50110">
    <property type="entry name" value="RESPONSE_REGULATORY"/>
    <property type="match status" value="1"/>
</dbReference>
<dbReference type="GO" id="GO:0006355">
    <property type="term" value="P:regulation of DNA-templated transcription"/>
    <property type="evidence" value="ECO:0007669"/>
    <property type="project" value="InterPro"/>
</dbReference>
<keyword evidence="22" id="KW-1185">Reference proteome</keyword>
<keyword evidence="4" id="KW-0963">Cytoplasm</keyword>
<evidence type="ECO:0000256" key="10">
    <source>
        <dbReference type="ARBA" id="ARBA00023015"/>
    </source>
</evidence>
<dbReference type="FunFam" id="1.10.8.60:FF:000014">
    <property type="entry name" value="DNA-binding transcriptional regulator NtrC"/>
    <property type="match status" value="1"/>
</dbReference>
<protein>
    <recommendedName>
        <fullName evidence="3">DNA-binding transcriptional regulator NtrC</fullName>
    </recommendedName>
    <alternativeName>
        <fullName evidence="16">Nitrogen regulation protein NR(I)</fullName>
    </alternativeName>
    <alternativeName>
        <fullName evidence="17">Nitrogen regulator I</fullName>
    </alternativeName>
    <alternativeName>
        <fullName evidence="2">Stage 0 sporulation protein A homolog</fullName>
    </alternativeName>
</protein>
<dbReference type="Pfam" id="PF02954">
    <property type="entry name" value="HTH_8"/>
    <property type="match status" value="1"/>
</dbReference>
<keyword evidence="6 18" id="KW-0597">Phosphoprotein</keyword>
<dbReference type="PRINTS" id="PR01590">
    <property type="entry name" value="HTHFIS"/>
</dbReference>
<evidence type="ECO:0000313" key="21">
    <source>
        <dbReference type="EMBL" id="OAT87045.1"/>
    </source>
</evidence>
<dbReference type="STRING" id="1838280.A6M21_01740"/>
<dbReference type="InterPro" id="IPR025944">
    <property type="entry name" value="Sigma_54_int_dom_CS"/>
</dbReference>
<keyword evidence="5" id="KW-0678">Repressor</keyword>
<dbReference type="Pfam" id="PF00158">
    <property type="entry name" value="Sigma54_activat"/>
    <property type="match status" value="1"/>
</dbReference>
<organism evidence="21 22">
    <name type="scientific">Desulfotomaculum copahuensis</name>
    <dbReference type="NCBI Taxonomy" id="1838280"/>
    <lineage>
        <taxon>Bacteria</taxon>
        <taxon>Bacillati</taxon>
        <taxon>Bacillota</taxon>
        <taxon>Clostridia</taxon>
        <taxon>Eubacteriales</taxon>
        <taxon>Desulfotomaculaceae</taxon>
        <taxon>Desulfotomaculum</taxon>
    </lineage>
</organism>
<evidence type="ECO:0000256" key="14">
    <source>
        <dbReference type="ARBA" id="ARBA00023231"/>
    </source>
</evidence>
<feature type="modified residue" description="4-aspartylphosphate" evidence="18">
    <location>
        <position position="54"/>
    </location>
</feature>
<dbReference type="Gene3D" id="1.10.10.60">
    <property type="entry name" value="Homeodomain-like"/>
    <property type="match status" value="1"/>
</dbReference>
<evidence type="ECO:0000256" key="17">
    <source>
        <dbReference type="ARBA" id="ARBA00031910"/>
    </source>
</evidence>
<dbReference type="GO" id="GO:0005737">
    <property type="term" value="C:cytoplasm"/>
    <property type="evidence" value="ECO:0007669"/>
    <property type="project" value="UniProtKB-SubCell"/>
</dbReference>
<evidence type="ECO:0000256" key="5">
    <source>
        <dbReference type="ARBA" id="ARBA00022491"/>
    </source>
</evidence>